<dbReference type="RefSeq" id="WP_338222633.1">
    <property type="nucleotide sequence ID" value="NZ_BTPD01000001.1"/>
</dbReference>
<feature type="domain" description="Secretion system C-terminal sorting" evidence="1">
    <location>
        <begin position="353"/>
        <end position="444"/>
    </location>
</feature>
<dbReference type="Pfam" id="PF18962">
    <property type="entry name" value="Por_Secre_tail"/>
    <property type="match status" value="1"/>
</dbReference>
<dbReference type="EMBL" id="BTPD01000001">
    <property type="protein sequence ID" value="GMQ27835.1"/>
    <property type="molecule type" value="Genomic_DNA"/>
</dbReference>
<name>A0ABQ6PKL7_9BACT</name>
<gene>
    <name evidence="3" type="ORF">Aconfl_04770</name>
</gene>
<evidence type="ECO:0000259" key="2">
    <source>
        <dbReference type="Pfam" id="PF19408"/>
    </source>
</evidence>
<evidence type="ECO:0000313" key="4">
    <source>
        <dbReference type="Proteomes" id="UP001338309"/>
    </source>
</evidence>
<proteinExistence type="predicted"/>
<evidence type="ECO:0000313" key="3">
    <source>
        <dbReference type="EMBL" id="GMQ27835.1"/>
    </source>
</evidence>
<dbReference type="NCBIfam" id="TIGR04183">
    <property type="entry name" value="Por_Secre_tail"/>
    <property type="match status" value="1"/>
</dbReference>
<feature type="domain" description="PKD-like" evidence="2">
    <location>
        <begin position="257"/>
        <end position="338"/>
    </location>
</feature>
<accession>A0ABQ6PKL7</accession>
<reference evidence="3 4" key="1">
    <citation type="submission" date="2023-08" db="EMBL/GenBank/DDBJ databases">
        <title>Draft genome sequence of Algoriphagus confluentis.</title>
        <authorList>
            <person name="Takatani N."/>
            <person name="Hosokawa M."/>
            <person name="Sawabe T."/>
        </authorList>
    </citation>
    <scope>NUCLEOTIDE SEQUENCE [LARGE SCALE GENOMIC DNA]</scope>
    <source>
        <strain evidence="3 4">NBRC 111222</strain>
    </source>
</reference>
<comment type="caution">
    <text evidence="3">The sequence shown here is derived from an EMBL/GenBank/DDBJ whole genome shotgun (WGS) entry which is preliminary data.</text>
</comment>
<evidence type="ECO:0000259" key="1">
    <source>
        <dbReference type="Pfam" id="PF18962"/>
    </source>
</evidence>
<dbReference type="Proteomes" id="UP001338309">
    <property type="component" value="Unassembled WGS sequence"/>
</dbReference>
<evidence type="ECO:0008006" key="5">
    <source>
        <dbReference type="Google" id="ProtNLM"/>
    </source>
</evidence>
<protein>
    <recommendedName>
        <fullName evidence="5">T9SS type A sorting domain-containing protein</fullName>
    </recommendedName>
</protein>
<organism evidence="3 4">
    <name type="scientific">Algoriphagus confluentis</name>
    <dbReference type="NCBI Taxonomy" id="1697556"/>
    <lineage>
        <taxon>Bacteria</taxon>
        <taxon>Pseudomonadati</taxon>
        <taxon>Bacteroidota</taxon>
        <taxon>Cytophagia</taxon>
        <taxon>Cytophagales</taxon>
        <taxon>Cyclobacteriaceae</taxon>
        <taxon>Algoriphagus</taxon>
    </lineage>
</organism>
<dbReference type="InterPro" id="IPR026444">
    <property type="entry name" value="Secre_tail"/>
</dbReference>
<dbReference type="InterPro" id="IPR045829">
    <property type="entry name" value="PKD_6"/>
</dbReference>
<dbReference type="Pfam" id="PF19408">
    <property type="entry name" value="PKD_6"/>
    <property type="match status" value="1"/>
</dbReference>
<keyword evidence="4" id="KW-1185">Reference proteome</keyword>
<sequence>MNKISPPSPQTHTFLTRKIAFLGHYCNRPKILLVFLLAVSWFLSHQAQAVNVVIEGTSTFVCPDKSVTYTARTFEETFGIEIYSCTLHWEVFKGSALVGQGSGVNFTYTFPDVGPYQIKVVANGCGVFFDTGEKIVSTTSRVPIPSPISGPAMCTSGQSYTYITSPTLASIFPPPSLGGNCYYHYPYRWEAPAGWSINGAGNIVDHNETVNIIAPAGTPSGSYIISVRGMIPKPSSSDFWYSEKRNFSVQIGPFNQTQVSVSGPGMVCNGNSYTFTANVPTGHQNGYTYNWTYPSGWTVQSTSNNTKTFFLPSSNNTYGPVRVSVNNGCGATHFTGITVMPCGYMYSSGDFNIYPNPSHGELFVEYGGIEIKSVVPQEEQAKPQINKPRMLVFKVDVFDRSEKLVISGESKDNKVHLDTRDLQPGNYFLHIYAGDHVFREQIIIEN</sequence>